<feature type="transmembrane region" description="Helical" evidence="1">
    <location>
        <begin position="16"/>
        <end position="35"/>
    </location>
</feature>
<reference evidence="2 3" key="1">
    <citation type="submission" date="2018-01" db="EMBL/GenBank/DDBJ databases">
        <title>Complete genome sequence of Salinigranum rubrum GX10T, an extremely halophilic archaeon isolated from a marine solar saltern.</title>
        <authorList>
            <person name="Han S."/>
        </authorList>
    </citation>
    <scope>NUCLEOTIDE SEQUENCE [LARGE SCALE GENOMIC DNA]</scope>
    <source>
        <strain evidence="2 3">GX10</strain>
    </source>
</reference>
<proteinExistence type="predicted"/>
<gene>
    <name evidence="2" type="ORF">C2R22_03570</name>
</gene>
<dbReference type="Proteomes" id="UP000236584">
    <property type="component" value="Chromosome"/>
</dbReference>
<dbReference type="GeneID" id="35591137"/>
<keyword evidence="1" id="KW-1133">Transmembrane helix</keyword>
<dbReference type="RefSeq" id="WP_103424540.1">
    <property type="nucleotide sequence ID" value="NZ_CP026309.1"/>
</dbReference>
<keyword evidence="3" id="KW-1185">Reference proteome</keyword>
<evidence type="ECO:0000313" key="3">
    <source>
        <dbReference type="Proteomes" id="UP000236584"/>
    </source>
</evidence>
<keyword evidence="1" id="KW-0812">Transmembrane</keyword>
<dbReference type="Pfam" id="PF23928">
    <property type="entry name" value="DUF7266"/>
    <property type="match status" value="1"/>
</dbReference>
<name>A0A2I8VFZ5_9EURY</name>
<dbReference type="EMBL" id="CP026309">
    <property type="protein sequence ID" value="AUV80853.1"/>
    <property type="molecule type" value="Genomic_DNA"/>
</dbReference>
<dbReference type="AlphaFoldDB" id="A0A2I8VFZ5"/>
<dbReference type="OrthoDB" id="313323at2157"/>
<dbReference type="InterPro" id="IPR055690">
    <property type="entry name" value="DUF7266"/>
</dbReference>
<evidence type="ECO:0000313" key="2">
    <source>
        <dbReference type="EMBL" id="AUV80853.1"/>
    </source>
</evidence>
<keyword evidence="1" id="KW-0472">Membrane</keyword>
<accession>A0A2I8VFZ5</accession>
<evidence type="ECO:0000256" key="1">
    <source>
        <dbReference type="SAM" id="Phobius"/>
    </source>
</evidence>
<organism evidence="2 3">
    <name type="scientific">Salinigranum rubrum</name>
    <dbReference type="NCBI Taxonomy" id="755307"/>
    <lineage>
        <taxon>Archaea</taxon>
        <taxon>Methanobacteriati</taxon>
        <taxon>Methanobacteriota</taxon>
        <taxon>Stenosarchaea group</taxon>
        <taxon>Halobacteria</taxon>
        <taxon>Halobacteriales</taxon>
        <taxon>Haloferacaceae</taxon>
        <taxon>Salinigranum</taxon>
    </lineage>
</organism>
<dbReference type="KEGG" id="srub:C2R22_03570"/>
<sequence length="148" mass="15152">MDERAAAPVAGKALEIAILVVFVGVVSAALFGSVVPTYRTAAGAEVGDRTLVAVVGQVDTAAVVTDSVVERRVAVSMPRTIRGSAYVVRAVNGNQTPTLVLDHPHAGVGGAVPLSVPAETRVNGSLQSTSEPTVVVTQESGRIEVVLR</sequence>
<protein>
    <submittedName>
        <fullName evidence="2">Uncharacterized protein</fullName>
    </submittedName>
</protein>